<name>A0A4Z2I6F1_9TELE</name>
<keyword evidence="3" id="KW-1185">Reference proteome</keyword>
<comment type="caution">
    <text evidence="2">The sequence shown here is derived from an EMBL/GenBank/DDBJ whole genome shotgun (WGS) entry which is preliminary data.</text>
</comment>
<reference evidence="2 3" key="1">
    <citation type="submission" date="2019-03" db="EMBL/GenBank/DDBJ databases">
        <title>First draft genome of Liparis tanakae, snailfish: a comprehensive survey of snailfish specific genes.</title>
        <authorList>
            <person name="Kim W."/>
            <person name="Song I."/>
            <person name="Jeong J.-H."/>
            <person name="Kim D."/>
            <person name="Kim S."/>
            <person name="Ryu S."/>
            <person name="Song J.Y."/>
            <person name="Lee S.K."/>
        </authorList>
    </citation>
    <scope>NUCLEOTIDE SEQUENCE [LARGE SCALE GENOMIC DNA]</scope>
    <source>
        <tissue evidence="2">Muscle</tissue>
    </source>
</reference>
<dbReference type="Proteomes" id="UP000314294">
    <property type="component" value="Unassembled WGS sequence"/>
</dbReference>
<evidence type="ECO:0000313" key="3">
    <source>
        <dbReference type="Proteomes" id="UP000314294"/>
    </source>
</evidence>
<dbReference type="EMBL" id="SRLO01000131">
    <property type="protein sequence ID" value="TNN72894.1"/>
    <property type="molecule type" value="Genomic_DNA"/>
</dbReference>
<accession>A0A4Z2I6F1</accession>
<evidence type="ECO:0000256" key="1">
    <source>
        <dbReference type="SAM" id="MobiDB-lite"/>
    </source>
</evidence>
<protein>
    <submittedName>
        <fullName evidence="2">Uncharacterized protein</fullName>
    </submittedName>
</protein>
<proteinExistence type="predicted"/>
<evidence type="ECO:0000313" key="2">
    <source>
        <dbReference type="EMBL" id="TNN72894.1"/>
    </source>
</evidence>
<organism evidence="2 3">
    <name type="scientific">Liparis tanakae</name>
    <name type="common">Tanaka's snailfish</name>
    <dbReference type="NCBI Taxonomy" id="230148"/>
    <lineage>
        <taxon>Eukaryota</taxon>
        <taxon>Metazoa</taxon>
        <taxon>Chordata</taxon>
        <taxon>Craniata</taxon>
        <taxon>Vertebrata</taxon>
        <taxon>Euteleostomi</taxon>
        <taxon>Actinopterygii</taxon>
        <taxon>Neopterygii</taxon>
        <taxon>Teleostei</taxon>
        <taxon>Neoteleostei</taxon>
        <taxon>Acanthomorphata</taxon>
        <taxon>Eupercaria</taxon>
        <taxon>Perciformes</taxon>
        <taxon>Cottioidei</taxon>
        <taxon>Cottales</taxon>
        <taxon>Liparidae</taxon>
        <taxon>Liparis</taxon>
    </lineage>
</organism>
<feature type="region of interest" description="Disordered" evidence="1">
    <location>
        <begin position="74"/>
        <end position="115"/>
    </location>
</feature>
<sequence>MWGMRQSCCCPPPTPFSGKSCRVQEKRGLRSSGEHDVLIGYARDVRELLCTTDECNLFESGDSPFKLLREEEAGPLGRGPAYPPRHLHTEDGAHGQTAEEQECIPMRGRPWISRV</sequence>
<gene>
    <name evidence="2" type="ORF">EYF80_016823</name>
</gene>
<dbReference type="AlphaFoldDB" id="A0A4Z2I6F1"/>